<organism evidence="3 4">
    <name type="scientific">Polaribacter porphyrae</name>
    <dbReference type="NCBI Taxonomy" id="1137780"/>
    <lineage>
        <taxon>Bacteria</taxon>
        <taxon>Pseudomonadati</taxon>
        <taxon>Bacteroidota</taxon>
        <taxon>Flavobacteriia</taxon>
        <taxon>Flavobacteriales</taxon>
        <taxon>Flavobacteriaceae</taxon>
    </lineage>
</organism>
<dbReference type="GO" id="GO:0016787">
    <property type="term" value="F:hydrolase activity"/>
    <property type="evidence" value="ECO:0007669"/>
    <property type="project" value="UniProtKB-KW"/>
</dbReference>
<dbReference type="InterPro" id="IPR050300">
    <property type="entry name" value="GDXG_lipolytic_enzyme"/>
</dbReference>
<protein>
    <recommendedName>
        <fullName evidence="2">BD-FAE-like domain-containing protein</fullName>
    </recommendedName>
</protein>
<dbReference type="PANTHER" id="PTHR48081">
    <property type="entry name" value="AB HYDROLASE SUPERFAMILY PROTEIN C4A8.06C"/>
    <property type="match status" value="1"/>
</dbReference>
<feature type="domain" description="BD-FAE-like" evidence="2">
    <location>
        <begin position="52"/>
        <end position="201"/>
    </location>
</feature>
<keyword evidence="1" id="KW-0378">Hydrolase</keyword>
<proteinExistence type="predicted"/>
<evidence type="ECO:0000256" key="1">
    <source>
        <dbReference type="ARBA" id="ARBA00022801"/>
    </source>
</evidence>
<dbReference type="SUPFAM" id="SSF53474">
    <property type="entry name" value="alpha/beta-Hydrolases"/>
    <property type="match status" value="1"/>
</dbReference>
<dbReference type="Proteomes" id="UP000238882">
    <property type="component" value="Unassembled WGS sequence"/>
</dbReference>
<dbReference type="AlphaFoldDB" id="A0A2S7WJB8"/>
<sequence>MKVIYYVFCIIFFCNCSSSDEIFKESTTNIEFLENETILYKQNAVNGNLTSLDIYTVPNSKVVKPIVIWVHGGAWVTGDKANDMQRKAPFFNNLGYVFISINYRLSPFPYEVNNNARIKHPAHIIDIADALQWIYNNIEKYGGDTSNIVLLGHSAGAHLVALAGVNQQLFLDRDINFKNIKGVISLDTQAYNVPYAINNLTQQELYVNAFSDDKTLQKNASPYHQLDNFGNTVPNWLFASRGTTVRKEILNAFVEKLQSKNGISEIVAMDGYSHEDINDLIADTSNTILSRKISVFLEKVFN</sequence>
<dbReference type="EMBL" id="MSCN01000001">
    <property type="protein sequence ID" value="PQJ77709.1"/>
    <property type="molecule type" value="Genomic_DNA"/>
</dbReference>
<evidence type="ECO:0000313" key="4">
    <source>
        <dbReference type="Proteomes" id="UP000238882"/>
    </source>
</evidence>
<dbReference type="PANTHER" id="PTHR48081:SF33">
    <property type="entry name" value="KYNURENINE FORMAMIDASE"/>
    <property type="match status" value="1"/>
</dbReference>
<dbReference type="OrthoDB" id="9777975at2"/>
<dbReference type="InterPro" id="IPR049492">
    <property type="entry name" value="BD-FAE-like_dom"/>
</dbReference>
<dbReference type="Pfam" id="PF20434">
    <property type="entry name" value="BD-FAE"/>
    <property type="match status" value="1"/>
</dbReference>
<name>A0A2S7WJB8_9FLAO</name>
<accession>A0A2S7WJB8</accession>
<dbReference type="Gene3D" id="3.40.50.1820">
    <property type="entry name" value="alpha/beta hydrolase"/>
    <property type="match status" value="1"/>
</dbReference>
<comment type="caution">
    <text evidence="3">The sequence shown here is derived from an EMBL/GenBank/DDBJ whole genome shotgun (WGS) entry which is preliminary data.</text>
</comment>
<gene>
    <name evidence="3" type="ORF">BTO18_00260</name>
</gene>
<evidence type="ECO:0000313" key="3">
    <source>
        <dbReference type="EMBL" id="PQJ77709.1"/>
    </source>
</evidence>
<evidence type="ECO:0000259" key="2">
    <source>
        <dbReference type="Pfam" id="PF20434"/>
    </source>
</evidence>
<dbReference type="RefSeq" id="WP_105014291.1">
    <property type="nucleotide sequence ID" value="NZ_MSCN01000001.1"/>
</dbReference>
<dbReference type="InterPro" id="IPR029058">
    <property type="entry name" value="AB_hydrolase_fold"/>
</dbReference>
<keyword evidence="4" id="KW-1185">Reference proteome</keyword>
<reference evidence="3 4" key="1">
    <citation type="submission" date="2016-12" db="EMBL/GenBank/DDBJ databases">
        <title>Trade-off between light-utilization and light-protection in marine flavobacteria.</title>
        <authorList>
            <person name="Kumagai Y."/>
            <person name="Yoshizawa S."/>
            <person name="Kogure K."/>
            <person name="Iwasaki W."/>
        </authorList>
    </citation>
    <scope>NUCLEOTIDE SEQUENCE [LARGE SCALE GENOMIC DNA]</scope>
    <source>
        <strain evidence="3 4">NBRC 108759</strain>
    </source>
</reference>